<organism evidence="6 7">
    <name type="scientific">Neisseria canis</name>
    <dbReference type="NCBI Taxonomy" id="493"/>
    <lineage>
        <taxon>Bacteria</taxon>
        <taxon>Pseudomonadati</taxon>
        <taxon>Pseudomonadota</taxon>
        <taxon>Betaproteobacteria</taxon>
        <taxon>Neisseriales</taxon>
        <taxon>Neisseriaceae</taxon>
        <taxon>Neisseria</taxon>
    </lineage>
</organism>
<dbReference type="SMART" id="SM00345">
    <property type="entry name" value="HTH_GNTR"/>
    <property type="match status" value="1"/>
</dbReference>
<feature type="coiled-coil region" evidence="4">
    <location>
        <begin position="212"/>
        <end position="239"/>
    </location>
</feature>
<dbReference type="Gene3D" id="1.10.10.10">
    <property type="entry name" value="Winged helix-like DNA-binding domain superfamily/Winged helix DNA-binding domain"/>
    <property type="match status" value="1"/>
</dbReference>
<keyword evidence="1" id="KW-0805">Transcription regulation</keyword>
<dbReference type="Pfam" id="PF00392">
    <property type="entry name" value="GntR"/>
    <property type="match status" value="1"/>
</dbReference>
<dbReference type="InterPro" id="IPR008920">
    <property type="entry name" value="TF_FadR/GntR_C"/>
</dbReference>
<proteinExistence type="predicted"/>
<dbReference type="Gene3D" id="1.20.120.530">
    <property type="entry name" value="GntR ligand-binding domain-like"/>
    <property type="match status" value="1"/>
</dbReference>
<dbReference type="SMART" id="SM00895">
    <property type="entry name" value="FCD"/>
    <property type="match status" value="1"/>
</dbReference>
<keyword evidence="4" id="KW-0175">Coiled coil</keyword>
<feature type="domain" description="HTH gntR-type" evidence="5">
    <location>
        <begin position="25"/>
        <end position="92"/>
    </location>
</feature>
<dbReference type="OrthoDB" id="5243844at2"/>
<keyword evidence="2" id="KW-0238">DNA-binding</keyword>
<dbReference type="PROSITE" id="PS50949">
    <property type="entry name" value="HTH_GNTR"/>
    <property type="match status" value="1"/>
</dbReference>
<dbReference type="RefSeq" id="WP_085417088.1">
    <property type="nucleotide sequence ID" value="NZ_CAUJPY010000025.1"/>
</dbReference>
<dbReference type="InterPro" id="IPR011711">
    <property type="entry name" value="GntR_C"/>
</dbReference>
<dbReference type="SUPFAM" id="SSF46785">
    <property type="entry name" value="Winged helix' DNA-binding domain"/>
    <property type="match status" value="1"/>
</dbReference>
<keyword evidence="7" id="KW-1185">Reference proteome</keyword>
<dbReference type="SUPFAM" id="SSF48008">
    <property type="entry name" value="GntR ligand-binding domain-like"/>
    <property type="match status" value="1"/>
</dbReference>
<dbReference type="PANTHER" id="PTHR43537:SF53">
    <property type="entry name" value="HTH-TYPE TRANSCRIPTIONAL REPRESSOR NANR"/>
    <property type="match status" value="1"/>
</dbReference>
<dbReference type="Proteomes" id="UP000279284">
    <property type="component" value="Chromosome"/>
</dbReference>
<dbReference type="InterPro" id="IPR000524">
    <property type="entry name" value="Tscrpt_reg_HTH_GntR"/>
</dbReference>
<gene>
    <name evidence="6" type="ORF">NCTC10296_01295</name>
</gene>
<evidence type="ECO:0000256" key="2">
    <source>
        <dbReference type="ARBA" id="ARBA00023125"/>
    </source>
</evidence>
<keyword evidence="3" id="KW-0804">Transcription</keyword>
<evidence type="ECO:0000256" key="1">
    <source>
        <dbReference type="ARBA" id="ARBA00023015"/>
    </source>
</evidence>
<dbReference type="CDD" id="cd07377">
    <property type="entry name" value="WHTH_GntR"/>
    <property type="match status" value="1"/>
</dbReference>
<protein>
    <submittedName>
        <fullName evidence="6">GntR family transcriptional regulator</fullName>
    </submittedName>
</protein>
<evidence type="ECO:0000313" key="7">
    <source>
        <dbReference type="Proteomes" id="UP000279284"/>
    </source>
</evidence>
<dbReference type="KEGG" id="nci:NCTC10296_01295"/>
<dbReference type="InterPro" id="IPR036390">
    <property type="entry name" value="WH_DNA-bd_sf"/>
</dbReference>
<dbReference type="InterPro" id="IPR036388">
    <property type="entry name" value="WH-like_DNA-bd_sf"/>
</dbReference>
<dbReference type="EMBL" id="LR134313">
    <property type="protein sequence ID" value="VEF01381.1"/>
    <property type="molecule type" value="Genomic_DNA"/>
</dbReference>
<sequence>MADMENIAEVQSTVASPVAVIERHDTELTRVYHAVLNAIMDGVLLPGKKLTESDLCRQMVCSRNTVRGALSLLAHDKIVDLLPNRGAFVHVPDLQEIRDVFVMRIALEEMTLGKLAELPNVREKLEPLFRLVAQQAEAHEAGDRVGRDRLSNAFHIELARVLNNQVLVDMMASLCARSSLMVALTGKAVKHDSHNNHEHTEMLALLEAGKYKRAAKKMRKHLEAVLVRLEEQFEEEADEAYRMPV</sequence>
<accession>A0A448D890</accession>
<evidence type="ECO:0000256" key="4">
    <source>
        <dbReference type="SAM" id="Coils"/>
    </source>
</evidence>
<evidence type="ECO:0000313" key="6">
    <source>
        <dbReference type="EMBL" id="VEF01381.1"/>
    </source>
</evidence>
<evidence type="ECO:0000256" key="3">
    <source>
        <dbReference type="ARBA" id="ARBA00023163"/>
    </source>
</evidence>
<dbReference type="Pfam" id="PF07729">
    <property type="entry name" value="FCD"/>
    <property type="match status" value="1"/>
</dbReference>
<name>A0A448D890_9NEIS</name>
<reference evidence="6 7" key="1">
    <citation type="submission" date="2018-12" db="EMBL/GenBank/DDBJ databases">
        <authorList>
            <consortium name="Pathogen Informatics"/>
        </authorList>
    </citation>
    <scope>NUCLEOTIDE SEQUENCE [LARGE SCALE GENOMIC DNA]</scope>
    <source>
        <strain evidence="6 7">NCTC10296</strain>
    </source>
</reference>
<dbReference type="AlphaFoldDB" id="A0A448D890"/>
<dbReference type="PANTHER" id="PTHR43537">
    <property type="entry name" value="TRANSCRIPTIONAL REGULATOR, GNTR FAMILY"/>
    <property type="match status" value="1"/>
</dbReference>
<dbReference type="GO" id="GO:0003700">
    <property type="term" value="F:DNA-binding transcription factor activity"/>
    <property type="evidence" value="ECO:0007669"/>
    <property type="project" value="InterPro"/>
</dbReference>
<evidence type="ECO:0000259" key="5">
    <source>
        <dbReference type="PROSITE" id="PS50949"/>
    </source>
</evidence>
<dbReference type="GO" id="GO:0003677">
    <property type="term" value="F:DNA binding"/>
    <property type="evidence" value="ECO:0007669"/>
    <property type="project" value="UniProtKB-KW"/>
</dbReference>
<dbReference type="STRING" id="493.BWD07_08920"/>